<name>A0A7R9IPM1_9NEOP</name>
<evidence type="ECO:0000313" key="2">
    <source>
        <dbReference type="EMBL" id="CAD7462307.1"/>
    </source>
</evidence>
<feature type="transmembrane region" description="Helical" evidence="1">
    <location>
        <begin position="36"/>
        <end position="54"/>
    </location>
</feature>
<reference evidence="2" key="1">
    <citation type="submission" date="2020-11" db="EMBL/GenBank/DDBJ databases">
        <authorList>
            <person name="Tran Van P."/>
        </authorList>
    </citation>
    <scope>NUCLEOTIDE SEQUENCE</scope>
</reference>
<protein>
    <submittedName>
        <fullName evidence="2">Uncharacterized protein</fullName>
    </submittedName>
</protein>
<accession>A0A7R9IPM1</accession>
<evidence type="ECO:0000256" key="1">
    <source>
        <dbReference type="SAM" id="Phobius"/>
    </source>
</evidence>
<keyword evidence="1" id="KW-0472">Membrane</keyword>
<dbReference type="AlphaFoldDB" id="A0A7R9IPM1"/>
<keyword evidence="1" id="KW-0812">Transmembrane</keyword>
<dbReference type="EMBL" id="OE005884">
    <property type="protein sequence ID" value="CAD7462307.1"/>
    <property type="molecule type" value="Genomic_DNA"/>
</dbReference>
<sequence>MTWCLQRRVSEYQPGIESWTTRSAPRDSDHYNTRLGFHWFHNLILTIILISSHWEMERASMDRGHD</sequence>
<proteinExistence type="predicted"/>
<organism evidence="2">
    <name type="scientific">Timema tahoe</name>
    <dbReference type="NCBI Taxonomy" id="61484"/>
    <lineage>
        <taxon>Eukaryota</taxon>
        <taxon>Metazoa</taxon>
        <taxon>Ecdysozoa</taxon>
        <taxon>Arthropoda</taxon>
        <taxon>Hexapoda</taxon>
        <taxon>Insecta</taxon>
        <taxon>Pterygota</taxon>
        <taxon>Neoptera</taxon>
        <taxon>Polyneoptera</taxon>
        <taxon>Phasmatodea</taxon>
        <taxon>Timematodea</taxon>
        <taxon>Timematoidea</taxon>
        <taxon>Timematidae</taxon>
        <taxon>Timema</taxon>
    </lineage>
</organism>
<keyword evidence="1" id="KW-1133">Transmembrane helix</keyword>
<gene>
    <name evidence="2" type="ORF">TTEB3V08_LOCUS10201</name>
</gene>